<proteinExistence type="predicted"/>
<organism evidence="2 3">
    <name type="scientific">Zymoseptoria tritici ST99CH_1E4</name>
    <dbReference type="NCBI Taxonomy" id="1276532"/>
    <lineage>
        <taxon>Eukaryota</taxon>
        <taxon>Fungi</taxon>
        <taxon>Dikarya</taxon>
        <taxon>Ascomycota</taxon>
        <taxon>Pezizomycotina</taxon>
        <taxon>Dothideomycetes</taxon>
        <taxon>Dothideomycetidae</taxon>
        <taxon>Mycosphaerellales</taxon>
        <taxon>Mycosphaerellaceae</taxon>
        <taxon>Zymoseptoria</taxon>
    </lineage>
</organism>
<dbReference type="SUPFAM" id="SSF53098">
    <property type="entry name" value="Ribonuclease H-like"/>
    <property type="match status" value="1"/>
</dbReference>
<name>A0A2H1GNH5_ZYMTR</name>
<sequence>MFNLLKRSKAALLALADNPRCTLKDEIKHTINSRAYWNNVDEVVEILEPIHAKVVAAQLNTATMDKVAAHWLDPTRKVKINKEVDVNNIQGKAKKKKDATQYRVLNAIKRSVDNAANRELIKSDYYSFRRKDSVFSADDDCWKLSMLNFWTNRQHAAPLLANYAIRLAKTRANTTTAERTFSTLRLLHTRLRNRLLPDQLDRLLTVYFNSRVRRQHANRLKGLTTDRKRKRGLDKASKAVTTRQQEQEFIDITEAYSELLLFLKDLDNVGNIIAQKNIQQMITDFIDLKQHEVAIKAMDAKGECEE</sequence>
<dbReference type="InterPro" id="IPR008906">
    <property type="entry name" value="HATC_C_dom"/>
</dbReference>
<gene>
    <name evidence="2" type="ORF">ZT1E4_G7489</name>
</gene>
<dbReference type="InterPro" id="IPR012337">
    <property type="entry name" value="RNaseH-like_sf"/>
</dbReference>
<evidence type="ECO:0000313" key="2">
    <source>
        <dbReference type="EMBL" id="SMR55142.1"/>
    </source>
</evidence>
<protein>
    <recommendedName>
        <fullName evidence="1">HAT C-terminal dimerisation domain-containing protein</fullName>
    </recommendedName>
</protein>
<dbReference type="GO" id="GO:0046983">
    <property type="term" value="F:protein dimerization activity"/>
    <property type="evidence" value="ECO:0007669"/>
    <property type="project" value="InterPro"/>
</dbReference>
<dbReference type="EMBL" id="LT854259">
    <property type="protein sequence ID" value="SMR55142.1"/>
    <property type="molecule type" value="Genomic_DNA"/>
</dbReference>
<evidence type="ECO:0000259" key="1">
    <source>
        <dbReference type="Pfam" id="PF05699"/>
    </source>
</evidence>
<dbReference type="Pfam" id="PF05699">
    <property type="entry name" value="Dimer_Tnp_hAT"/>
    <property type="match status" value="1"/>
</dbReference>
<accession>A0A2H1GNH5</accession>
<reference evidence="3" key="1">
    <citation type="submission" date="2017-05" db="EMBL/GenBank/DDBJ databases">
        <authorList>
            <person name="Song R."/>
            <person name="Chenine A.L."/>
            <person name="Ruprecht R.M."/>
        </authorList>
    </citation>
    <scope>NUCLEOTIDE SEQUENCE [LARGE SCALE GENOMIC DNA]</scope>
</reference>
<dbReference type="AlphaFoldDB" id="A0A2H1GNH5"/>
<feature type="domain" description="HAT C-terminal dimerisation" evidence="1">
    <location>
        <begin position="142"/>
        <end position="208"/>
    </location>
</feature>
<dbReference type="Proteomes" id="UP000245764">
    <property type="component" value="Chromosome 7"/>
</dbReference>
<evidence type="ECO:0000313" key="3">
    <source>
        <dbReference type="Proteomes" id="UP000245764"/>
    </source>
</evidence>